<evidence type="ECO:0000313" key="2">
    <source>
        <dbReference type="EMBL" id="SLN25723.1"/>
    </source>
</evidence>
<dbReference type="GO" id="GO:0016740">
    <property type="term" value="F:transferase activity"/>
    <property type="evidence" value="ECO:0007669"/>
    <property type="project" value="UniProtKB-KW"/>
</dbReference>
<dbReference type="SUPFAM" id="SSF56112">
    <property type="entry name" value="Protein kinase-like (PK-like)"/>
    <property type="match status" value="1"/>
</dbReference>
<evidence type="ECO:0000259" key="1">
    <source>
        <dbReference type="Pfam" id="PF01636"/>
    </source>
</evidence>
<keyword evidence="2" id="KW-0808">Transferase</keyword>
<gene>
    <name evidence="2" type="ORF">ROH8110_01157</name>
</gene>
<dbReference type="Proteomes" id="UP000193207">
    <property type="component" value="Unassembled WGS sequence"/>
</dbReference>
<dbReference type="Pfam" id="PF01636">
    <property type="entry name" value="APH"/>
    <property type="match status" value="1"/>
</dbReference>
<accession>A0A1X6YN49</accession>
<dbReference type="InterPro" id="IPR011009">
    <property type="entry name" value="Kinase-like_dom_sf"/>
</dbReference>
<sequence length="316" mass="35665">MTKPDIPEMDAMIALAARFEAAVKADPALEGAELGEMLRHVPGKRAICRGTVQGRECIWRVFHSPQDGVAGREWVELQRVHAGMRDDDHTVNAPLYHAPEFGLVAVEFIAGTPLMALVWQSPLEEREALIIPAARWLRRYTESSESWWPAKPEGWLKRAERAAAKQPFSKLHRLERPILAELARLLPRIEGLDWRTAICHGDFHPNNLIVDGARMTGIDNGGSARMPIYKDMARFLMHMGRRGLIPSGSRVLGVDGAMIEAFSETFAMTEAERRLILPFMLGIEALIRVEHADMTRSRVRRAHAMYEALLEDLRKI</sequence>
<feature type="domain" description="Aminoglycoside phosphotransferase" evidence="1">
    <location>
        <begin position="101"/>
        <end position="238"/>
    </location>
</feature>
<dbReference type="InterPro" id="IPR002575">
    <property type="entry name" value="Aminoglycoside_PTrfase"/>
</dbReference>
<dbReference type="OrthoDB" id="7817715at2"/>
<dbReference type="EMBL" id="FWFU01000001">
    <property type="protein sequence ID" value="SLN25723.1"/>
    <property type="molecule type" value="Genomic_DNA"/>
</dbReference>
<protein>
    <submittedName>
        <fullName evidence="2">Phosphotransferase enzyme family protein</fullName>
    </submittedName>
</protein>
<reference evidence="2 3" key="1">
    <citation type="submission" date="2017-03" db="EMBL/GenBank/DDBJ databases">
        <authorList>
            <person name="Afonso C.L."/>
            <person name="Miller P.J."/>
            <person name="Scott M.A."/>
            <person name="Spackman E."/>
            <person name="Goraichik I."/>
            <person name="Dimitrov K.M."/>
            <person name="Suarez D.L."/>
            <person name="Swayne D.E."/>
        </authorList>
    </citation>
    <scope>NUCLEOTIDE SEQUENCE [LARGE SCALE GENOMIC DNA]</scope>
    <source>
        <strain evidence="2 3">CECT 8110</strain>
    </source>
</reference>
<organism evidence="2 3">
    <name type="scientific">Roseovarius halotolerans</name>
    <dbReference type="NCBI Taxonomy" id="505353"/>
    <lineage>
        <taxon>Bacteria</taxon>
        <taxon>Pseudomonadati</taxon>
        <taxon>Pseudomonadota</taxon>
        <taxon>Alphaproteobacteria</taxon>
        <taxon>Rhodobacterales</taxon>
        <taxon>Roseobacteraceae</taxon>
        <taxon>Roseovarius</taxon>
    </lineage>
</organism>
<dbReference type="AlphaFoldDB" id="A0A1X6YN49"/>
<keyword evidence="3" id="KW-1185">Reference proteome</keyword>
<proteinExistence type="predicted"/>
<evidence type="ECO:0000313" key="3">
    <source>
        <dbReference type="Proteomes" id="UP000193207"/>
    </source>
</evidence>
<dbReference type="RefSeq" id="WP_085816677.1">
    <property type="nucleotide sequence ID" value="NZ_FWFU01000001.1"/>
</dbReference>
<dbReference type="Gene3D" id="3.90.1200.10">
    <property type="match status" value="1"/>
</dbReference>
<name>A0A1X6YN49_9RHOB</name>